<dbReference type="SMART" id="SM00535">
    <property type="entry name" value="RIBOc"/>
    <property type="match status" value="1"/>
</dbReference>
<dbReference type="GO" id="GO:0006364">
    <property type="term" value="P:rRNA processing"/>
    <property type="evidence" value="ECO:0007669"/>
    <property type="project" value="InterPro"/>
</dbReference>
<dbReference type="OrthoDB" id="2392202at2759"/>
<evidence type="ECO:0000256" key="4">
    <source>
        <dbReference type="ARBA" id="ARBA00022722"/>
    </source>
</evidence>
<feature type="compositionally biased region" description="Basic and acidic residues" evidence="9">
    <location>
        <begin position="464"/>
        <end position="473"/>
    </location>
</feature>
<dbReference type="GO" id="GO:0003725">
    <property type="term" value="F:double-stranded RNA binding"/>
    <property type="evidence" value="ECO:0007669"/>
    <property type="project" value="InterPro"/>
</dbReference>
<evidence type="ECO:0000256" key="7">
    <source>
        <dbReference type="ARBA" id="ARBA00022884"/>
    </source>
</evidence>
<dbReference type="GO" id="GO:0034963">
    <property type="term" value="P:box C/D sno(s)RNA processing"/>
    <property type="evidence" value="ECO:0007669"/>
    <property type="project" value="UniProtKB-ARBA"/>
</dbReference>
<dbReference type="STRING" id="5486.A0A367XPR5"/>
<dbReference type="GO" id="GO:0030847">
    <property type="term" value="P:termination of RNA polymerase II transcription, exosome-dependent"/>
    <property type="evidence" value="ECO:0007669"/>
    <property type="project" value="UniProtKB-ARBA"/>
</dbReference>
<dbReference type="PROSITE" id="PS50142">
    <property type="entry name" value="RNASE_3_2"/>
    <property type="match status" value="1"/>
</dbReference>
<dbReference type="GO" id="GO:0004525">
    <property type="term" value="F:ribonuclease III activity"/>
    <property type="evidence" value="ECO:0007669"/>
    <property type="project" value="UniProtKB-EC"/>
</dbReference>
<sequence length="579" mass="64943">MASSIPNFEDTTTTTITITTTGKRKSVSPEPSSLEKRTKVADSRFKQLLVLHAPVFDRSLPANYGVLAVNRLEQAAKNLQRAAGVVLEGSPDVLELNLLRTAARDGTGTGTGEGEGAESGIRAQVRHNEMLAMMARLKSLYKIGKLSVLDQIVDGKVELSEADVEELRNVKGGDAESVAESMTFRLPESKISDIHTTGIDNSLPELPKIKDDKLYERVFTHKSFVKGKSYLSNGEVLQLHNERLEFLGDSILNNLVTLIIFDEFGDSDEGEMSRIRSTLVSNKTLLKFAYEYGFDKRLRSILNKKAIKLGDQKIYADVFEAYVGALKEERGDDLQEVQDWLRKLFAPLIEELKLESTKESLDTNAKAELYSLIGRTDLHPKYVLLQEGDGYSKKYIVSCRMNDEELGRGSERSIKDAGIRAAMEALKNKEMLGKYFIERQQIERPTREEKMKRGLLRKEARLKEMEQERENDKNNLPSTPPSPIRTEMFPLDFDPEAPVDHDVKGELYALIGRKTGDKPEYTTYNGNDGTFIAELRVRGVLICTATDQSKKRAMAKAAQTLWSNKAALGEICKDFRTKG</sequence>
<accession>A0A367XPR5</accession>
<dbReference type="InterPro" id="IPR036389">
    <property type="entry name" value="RNase_III_sf"/>
</dbReference>
<feature type="domain" description="RNase III" evidence="11">
    <location>
        <begin position="209"/>
        <end position="331"/>
    </location>
</feature>
<organism evidence="12 13">
    <name type="scientific">Candida viswanathii</name>
    <dbReference type="NCBI Taxonomy" id="5486"/>
    <lineage>
        <taxon>Eukaryota</taxon>
        <taxon>Fungi</taxon>
        <taxon>Dikarya</taxon>
        <taxon>Ascomycota</taxon>
        <taxon>Saccharomycotina</taxon>
        <taxon>Pichiomycetes</taxon>
        <taxon>Debaryomycetaceae</taxon>
        <taxon>Candida/Lodderomyces clade</taxon>
        <taxon>Candida</taxon>
    </lineage>
</organism>
<dbReference type="AlphaFoldDB" id="A0A367XPR5"/>
<dbReference type="InterPro" id="IPR044449">
    <property type="entry name" value="Rnt1/Pac1_DSRM_fungi"/>
</dbReference>
<name>A0A367XPR5_9ASCO</name>
<evidence type="ECO:0000259" key="11">
    <source>
        <dbReference type="PROSITE" id="PS50142"/>
    </source>
</evidence>
<dbReference type="InterPro" id="IPR000999">
    <property type="entry name" value="RNase_III_dom"/>
</dbReference>
<dbReference type="Gene3D" id="1.10.1520.10">
    <property type="entry name" value="Ribonuclease III domain"/>
    <property type="match status" value="1"/>
</dbReference>
<feature type="region of interest" description="Disordered" evidence="9">
    <location>
        <begin position="464"/>
        <end position="487"/>
    </location>
</feature>
<comment type="similarity">
    <text evidence="2">Belongs to the ribonuclease III family.</text>
</comment>
<evidence type="ECO:0000256" key="1">
    <source>
        <dbReference type="ARBA" id="ARBA00000109"/>
    </source>
</evidence>
<feature type="region of interest" description="Disordered" evidence="9">
    <location>
        <begin position="19"/>
        <end position="39"/>
    </location>
</feature>
<dbReference type="PANTHER" id="PTHR11207">
    <property type="entry name" value="RIBONUCLEASE III"/>
    <property type="match status" value="1"/>
</dbReference>
<dbReference type="GO" id="GO:0005654">
    <property type="term" value="C:nucleoplasm"/>
    <property type="evidence" value="ECO:0007669"/>
    <property type="project" value="TreeGrafter"/>
</dbReference>
<evidence type="ECO:0000256" key="5">
    <source>
        <dbReference type="ARBA" id="ARBA00022759"/>
    </source>
</evidence>
<dbReference type="SMART" id="SM00358">
    <property type="entry name" value="DSRM"/>
    <property type="match status" value="2"/>
</dbReference>
<dbReference type="Gene3D" id="3.30.160.20">
    <property type="match status" value="2"/>
</dbReference>
<reference evidence="12 13" key="1">
    <citation type="submission" date="2018-06" db="EMBL/GenBank/DDBJ databases">
        <title>Whole genome sequencing of Candida tropicalis (genome annotated by CSBL at Korea University).</title>
        <authorList>
            <person name="Ahn J."/>
        </authorList>
    </citation>
    <scope>NUCLEOTIDE SEQUENCE [LARGE SCALE GENOMIC DNA]</scope>
    <source>
        <strain evidence="12 13">ATCC 20962</strain>
    </source>
</reference>
<proteinExistence type="inferred from homology"/>
<dbReference type="Pfam" id="PF18497">
    <property type="entry name" value="RNase_3_N"/>
    <property type="match status" value="1"/>
</dbReference>
<feature type="domain" description="DRBM" evidence="10">
    <location>
        <begin position="364"/>
        <end position="431"/>
    </location>
</feature>
<dbReference type="InterPro" id="IPR040540">
    <property type="entry name" value="RNase_3_N"/>
</dbReference>
<dbReference type="InterPro" id="IPR011907">
    <property type="entry name" value="RNase_III"/>
</dbReference>
<dbReference type="EMBL" id="QLNQ01000030">
    <property type="protein sequence ID" value="RCK54772.1"/>
    <property type="molecule type" value="Genomic_DNA"/>
</dbReference>
<evidence type="ECO:0000313" key="13">
    <source>
        <dbReference type="Proteomes" id="UP000253472"/>
    </source>
</evidence>
<dbReference type="PROSITE" id="PS50137">
    <property type="entry name" value="DS_RBD"/>
    <property type="match status" value="1"/>
</dbReference>
<dbReference type="CDD" id="cd19876">
    <property type="entry name" value="DSRM_RNT1p-like"/>
    <property type="match status" value="1"/>
</dbReference>
<evidence type="ECO:0000256" key="3">
    <source>
        <dbReference type="ARBA" id="ARBA00012177"/>
    </source>
</evidence>
<evidence type="ECO:0000256" key="9">
    <source>
        <dbReference type="SAM" id="MobiDB-lite"/>
    </source>
</evidence>
<dbReference type="InterPro" id="IPR014720">
    <property type="entry name" value="dsRBD_dom"/>
</dbReference>
<dbReference type="Pfam" id="PF00636">
    <property type="entry name" value="Ribonuclease_3"/>
    <property type="match status" value="1"/>
</dbReference>
<evidence type="ECO:0000256" key="8">
    <source>
        <dbReference type="PROSITE-ProRule" id="PRU00266"/>
    </source>
</evidence>
<dbReference type="Proteomes" id="UP000253472">
    <property type="component" value="Unassembled WGS sequence"/>
</dbReference>
<dbReference type="GO" id="GO:0034475">
    <property type="term" value="P:U4 snRNA 3'-end processing"/>
    <property type="evidence" value="ECO:0007669"/>
    <property type="project" value="UniProtKB-ARBA"/>
</dbReference>
<dbReference type="PROSITE" id="PS00517">
    <property type="entry name" value="RNASE_3_1"/>
    <property type="match status" value="1"/>
</dbReference>
<evidence type="ECO:0000256" key="6">
    <source>
        <dbReference type="ARBA" id="ARBA00022801"/>
    </source>
</evidence>
<comment type="catalytic activity">
    <reaction evidence="1">
        <text>Endonucleolytic cleavage to 5'-phosphomonoester.</text>
        <dbReference type="EC" id="3.1.26.3"/>
    </reaction>
</comment>
<evidence type="ECO:0000256" key="2">
    <source>
        <dbReference type="ARBA" id="ARBA00010183"/>
    </source>
</evidence>
<gene>
    <name evidence="12" type="primary">RNT1_1</name>
    <name evidence="12" type="ORF">Cantr_04761</name>
</gene>
<dbReference type="EC" id="3.1.26.3" evidence="3"/>
<dbReference type="SUPFAM" id="SSF69065">
    <property type="entry name" value="RNase III domain-like"/>
    <property type="match status" value="1"/>
</dbReference>
<protein>
    <recommendedName>
        <fullName evidence="3">ribonuclease III</fullName>
        <ecNumber evidence="3">3.1.26.3</ecNumber>
    </recommendedName>
</protein>
<evidence type="ECO:0000259" key="10">
    <source>
        <dbReference type="PROSITE" id="PS50137"/>
    </source>
</evidence>
<keyword evidence="4" id="KW-0540">Nuclease</keyword>
<dbReference type="SUPFAM" id="SSF54768">
    <property type="entry name" value="dsRNA-binding domain-like"/>
    <property type="match status" value="2"/>
</dbReference>
<dbReference type="FunFam" id="1.10.1520.10:FF:000001">
    <property type="entry name" value="Ribonuclease 3"/>
    <property type="match status" value="1"/>
</dbReference>
<keyword evidence="5" id="KW-0255">Endonuclease</keyword>
<dbReference type="CDD" id="cd00593">
    <property type="entry name" value="RIBOc"/>
    <property type="match status" value="1"/>
</dbReference>
<comment type="caution">
    <text evidence="12">The sequence shown here is derived from an EMBL/GenBank/DDBJ whole genome shotgun (WGS) entry which is preliminary data.</text>
</comment>
<dbReference type="HAMAP" id="MF_00104">
    <property type="entry name" value="RNase_III"/>
    <property type="match status" value="1"/>
</dbReference>
<keyword evidence="7 8" id="KW-0694">RNA-binding</keyword>
<dbReference type="PANTHER" id="PTHR11207:SF0">
    <property type="entry name" value="RIBONUCLEASE 3"/>
    <property type="match status" value="1"/>
</dbReference>
<evidence type="ECO:0000313" key="12">
    <source>
        <dbReference type="EMBL" id="RCK54772.1"/>
    </source>
</evidence>
<keyword evidence="13" id="KW-1185">Reference proteome</keyword>
<dbReference type="Pfam" id="PF00035">
    <property type="entry name" value="dsrm"/>
    <property type="match status" value="2"/>
</dbReference>
<keyword evidence="6" id="KW-0378">Hydrolase</keyword>